<accession>C9MR94</accession>
<organism evidence="1 2">
    <name type="scientific">Prevotella veroralis F0319</name>
    <dbReference type="NCBI Taxonomy" id="649761"/>
    <lineage>
        <taxon>Bacteria</taxon>
        <taxon>Pseudomonadati</taxon>
        <taxon>Bacteroidota</taxon>
        <taxon>Bacteroidia</taxon>
        <taxon>Bacteroidales</taxon>
        <taxon>Prevotellaceae</taxon>
        <taxon>Prevotella</taxon>
    </lineage>
</organism>
<sequence>MPYESYFRDEHRIRAINTSKKLFANKSKIVCEDFRVSLIID</sequence>
<gene>
    <name evidence="1" type="ORF">HMPREF0973_02130</name>
</gene>
<dbReference type="Proteomes" id="UP000003327">
    <property type="component" value="Unassembled WGS sequence"/>
</dbReference>
<dbReference type="STRING" id="649761.HMPREF0973_02130"/>
<evidence type="ECO:0000313" key="1">
    <source>
        <dbReference type="EMBL" id="EEX18067.1"/>
    </source>
</evidence>
<proteinExistence type="predicted"/>
<protein>
    <submittedName>
        <fullName evidence="1">Uncharacterized protein</fullName>
    </submittedName>
</protein>
<comment type="caution">
    <text evidence="1">The sequence shown here is derived from an EMBL/GenBank/DDBJ whole genome shotgun (WGS) entry which is preliminary data.</text>
</comment>
<dbReference type="HOGENOM" id="CLU_3274810_0_0_10"/>
<evidence type="ECO:0000313" key="2">
    <source>
        <dbReference type="Proteomes" id="UP000003327"/>
    </source>
</evidence>
<reference evidence="1 2" key="1">
    <citation type="submission" date="2009-09" db="EMBL/GenBank/DDBJ databases">
        <authorList>
            <person name="Weinstock G."/>
            <person name="Sodergren E."/>
            <person name="Clifton S."/>
            <person name="Fulton L."/>
            <person name="Fulton B."/>
            <person name="Courtney L."/>
            <person name="Fronick C."/>
            <person name="Harrison M."/>
            <person name="Strong C."/>
            <person name="Farmer C."/>
            <person name="Delahaunty K."/>
            <person name="Markovic C."/>
            <person name="Hall O."/>
            <person name="Minx P."/>
            <person name="Tomlinson C."/>
            <person name="Mitreva M."/>
            <person name="Nelson J."/>
            <person name="Hou S."/>
            <person name="Wollam A."/>
            <person name="Pepin K.H."/>
            <person name="Johnson M."/>
            <person name="Bhonagiri V."/>
            <person name="Nash W.E."/>
            <person name="Warren W."/>
            <person name="Chinwalla A."/>
            <person name="Mardis E.R."/>
            <person name="Wilson R.K."/>
        </authorList>
    </citation>
    <scope>NUCLEOTIDE SEQUENCE [LARGE SCALE GENOMIC DNA]</scope>
    <source>
        <strain evidence="1 2">F0319</strain>
    </source>
</reference>
<dbReference type="AlphaFoldDB" id="C9MR94"/>
<name>C9MR94_9BACT</name>
<dbReference type="EMBL" id="ACVA01000048">
    <property type="protein sequence ID" value="EEX18067.1"/>
    <property type="molecule type" value="Genomic_DNA"/>
</dbReference>
<keyword evidence="2" id="KW-1185">Reference proteome</keyword>